<keyword evidence="2" id="KW-1185">Reference proteome</keyword>
<reference evidence="1 2" key="1">
    <citation type="submission" date="2011-03" db="EMBL/GenBank/DDBJ databases">
        <authorList>
            <person name="Weinstock G."/>
            <person name="Sodergren E."/>
            <person name="Clifton S."/>
            <person name="Fulton L."/>
            <person name="Fulton B."/>
            <person name="Courtney L."/>
            <person name="Fronick C."/>
            <person name="Harrison M."/>
            <person name="Strong C."/>
            <person name="Farmer C."/>
            <person name="Delahaunty K."/>
            <person name="Markovic C."/>
            <person name="Hall O."/>
            <person name="Minx P."/>
            <person name="Tomlinson C."/>
            <person name="Mitreva M."/>
            <person name="Hou S."/>
            <person name="Chen J."/>
            <person name="Wollam A."/>
            <person name="Pepin K.H."/>
            <person name="Johnson M."/>
            <person name="Bhonagiri V."/>
            <person name="Zhang X."/>
            <person name="Suruliraj S."/>
            <person name="Warren W."/>
            <person name="Chinwalla A."/>
            <person name="Mardis E.R."/>
            <person name="Wilson R.K."/>
        </authorList>
    </citation>
    <scope>NUCLEOTIDE SEQUENCE [LARGE SCALE GENOMIC DNA]</scope>
    <source>
        <strain evidence="1 2">YIT 11840</strain>
    </source>
</reference>
<evidence type="ECO:0000313" key="2">
    <source>
        <dbReference type="Proteomes" id="UP000003598"/>
    </source>
</evidence>
<proteinExistence type="predicted"/>
<sequence>MDVKELRFLPKALHFSPAESFVSFAAERKINLSRMIFHSAPNDFPFSGD</sequence>
<name>G5SSY9_9BACT</name>
<organism evidence="1 2">
    <name type="scientific">Paraprevotella clara YIT 11840</name>
    <dbReference type="NCBI Taxonomy" id="762968"/>
    <lineage>
        <taxon>Bacteria</taxon>
        <taxon>Pseudomonadati</taxon>
        <taxon>Bacteroidota</taxon>
        <taxon>Bacteroidia</taxon>
        <taxon>Bacteroidales</taxon>
        <taxon>Prevotellaceae</taxon>
        <taxon>Paraprevotella</taxon>
    </lineage>
</organism>
<gene>
    <name evidence="1" type="ORF">HMPREF9441_02489</name>
</gene>
<dbReference type="Proteomes" id="UP000003598">
    <property type="component" value="Unassembled WGS sequence"/>
</dbReference>
<evidence type="ECO:0000313" key="1">
    <source>
        <dbReference type="EMBL" id="EHG99776.1"/>
    </source>
</evidence>
<accession>G5SSY9</accession>
<dbReference type="STRING" id="762968.HMPREF9441_02489"/>
<dbReference type="AlphaFoldDB" id="G5SSY9"/>
<protein>
    <submittedName>
        <fullName evidence="1">Uncharacterized protein</fullName>
    </submittedName>
</protein>
<dbReference type="HOGENOM" id="CLU_3138698_0_0_10"/>
<dbReference type="EMBL" id="AFFY01000033">
    <property type="protein sequence ID" value="EHG99776.1"/>
    <property type="molecule type" value="Genomic_DNA"/>
</dbReference>
<comment type="caution">
    <text evidence="1">The sequence shown here is derived from an EMBL/GenBank/DDBJ whole genome shotgun (WGS) entry which is preliminary data.</text>
</comment>